<proteinExistence type="predicted"/>
<dbReference type="AlphaFoldDB" id="A0AAV2F9S9"/>
<evidence type="ECO:0000313" key="2">
    <source>
        <dbReference type="Proteomes" id="UP001497516"/>
    </source>
</evidence>
<reference evidence="1 2" key="1">
    <citation type="submission" date="2024-04" db="EMBL/GenBank/DDBJ databases">
        <authorList>
            <person name="Fracassetti M."/>
        </authorList>
    </citation>
    <scope>NUCLEOTIDE SEQUENCE [LARGE SCALE GENOMIC DNA]</scope>
</reference>
<accession>A0AAV2F9S9</accession>
<name>A0AAV2F9S9_9ROSI</name>
<sequence>MDVSVSQRFDFVFKCRDRDLRYKIPIAIFCLGRDIFPRSKYALPVIRLGKHSASFLVAFSSSRPRSHAAIIVTALSRVTYGRGQCFFSPFCSYSSQSCPDELLRSISNEYDLKFHHNHLGKHKIPQIGVGSPMETFVSRLPVPKCMFYK</sequence>
<gene>
    <name evidence="1" type="ORF">LTRI10_LOCUS35034</name>
</gene>
<evidence type="ECO:0000313" key="1">
    <source>
        <dbReference type="EMBL" id="CAL1394538.1"/>
    </source>
</evidence>
<keyword evidence="2" id="KW-1185">Reference proteome</keyword>
<protein>
    <submittedName>
        <fullName evidence="1">Uncharacterized protein</fullName>
    </submittedName>
</protein>
<organism evidence="1 2">
    <name type="scientific">Linum trigynum</name>
    <dbReference type="NCBI Taxonomy" id="586398"/>
    <lineage>
        <taxon>Eukaryota</taxon>
        <taxon>Viridiplantae</taxon>
        <taxon>Streptophyta</taxon>
        <taxon>Embryophyta</taxon>
        <taxon>Tracheophyta</taxon>
        <taxon>Spermatophyta</taxon>
        <taxon>Magnoliopsida</taxon>
        <taxon>eudicotyledons</taxon>
        <taxon>Gunneridae</taxon>
        <taxon>Pentapetalae</taxon>
        <taxon>rosids</taxon>
        <taxon>fabids</taxon>
        <taxon>Malpighiales</taxon>
        <taxon>Linaceae</taxon>
        <taxon>Linum</taxon>
    </lineage>
</organism>
<dbReference type="Proteomes" id="UP001497516">
    <property type="component" value="Chromosome 6"/>
</dbReference>
<dbReference type="EMBL" id="OZ034819">
    <property type="protein sequence ID" value="CAL1394538.1"/>
    <property type="molecule type" value="Genomic_DNA"/>
</dbReference>